<dbReference type="AlphaFoldDB" id="X1VY20"/>
<feature type="non-terminal residue" evidence="2">
    <location>
        <position position="1"/>
    </location>
</feature>
<evidence type="ECO:0000259" key="1">
    <source>
        <dbReference type="Pfam" id="PF08308"/>
    </source>
</evidence>
<dbReference type="EMBL" id="BARW01037356">
    <property type="protein sequence ID" value="GAJ24196.1"/>
    <property type="molecule type" value="Genomic_DNA"/>
</dbReference>
<proteinExistence type="predicted"/>
<dbReference type="InterPro" id="IPR013229">
    <property type="entry name" value="PEGA"/>
</dbReference>
<accession>X1VY20</accession>
<feature type="domain" description="PEGA" evidence="1">
    <location>
        <begin position="126"/>
        <end position="167"/>
    </location>
</feature>
<name>X1VY20_9ZZZZ</name>
<reference evidence="2" key="1">
    <citation type="journal article" date="2014" name="Front. Microbiol.">
        <title>High frequency of phylogenetically diverse reductive dehalogenase-homologous genes in deep subseafloor sedimentary metagenomes.</title>
        <authorList>
            <person name="Kawai M."/>
            <person name="Futagami T."/>
            <person name="Toyoda A."/>
            <person name="Takaki Y."/>
            <person name="Nishi S."/>
            <person name="Hori S."/>
            <person name="Arai W."/>
            <person name="Tsubouchi T."/>
            <person name="Morono Y."/>
            <person name="Uchiyama I."/>
            <person name="Ito T."/>
            <person name="Fujiyama A."/>
            <person name="Inagaki F."/>
            <person name="Takami H."/>
        </authorList>
    </citation>
    <scope>NUCLEOTIDE SEQUENCE</scope>
    <source>
        <strain evidence="2">Expedition CK06-06</strain>
    </source>
</reference>
<gene>
    <name evidence="2" type="ORF">S12H4_57699</name>
</gene>
<comment type="caution">
    <text evidence="2">The sequence shown here is derived from an EMBL/GenBank/DDBJ whole genome shotgun (WGS) entry which is preliminary data.</text>
</comment>
<organism evidence="2">
    <name type="scientific">marine sediment metagenome</name>
    <dbReference type="NCBI Taxonomy" id="412755"/>
    <lineage>
        <taxon>unclassified sequences</taxon>
        <taxon>metagenomes</taxon>
        <taxon>ecological metagenomes</taxon>
    </lineage>
</organism>
<sequence>AESITAWVVSIGQEKRGKCAIYRYPDYKLIGVTEEKLVPIIDGWVMFNFVEKPSLIGGIRYVLVAWMEWVGGTFTEIRFNDVPEVIGLSQSIIYDSFPDPFAPTREAAEAHSIFCTYTPGVPPPTHTLTVESTPIAVPVTLNGSAIGNTPISATVEEGSHTVEIPAEVSA</sequence>
<protein>
    <recommendedName>
        <fullName evidence="1">PEGA domain-containing protein</fullName>
    </recommendedName>
</protein>
<dbReference type="Pfam" id="PF08308">
    <property type="entry name" value="PEGA"/>
    <property type="match status" value="1"/>
</dbReference>
<evidence type="ECO:0000313" key="2">
    <source>
        <dbReference type="EMBL" id="GAJ24196.1"/>
    </source>
</evidence>